<accession>A0A1H2K497</accession>
<evidence type="ECO:0000313" key="2">
    <source>
        <dbReference type="Proteomes" id="UP000183180"/>
    </source>
</evidence>
<sequence length="410" mass="45370">MSELADNVLPLIRTRADLHRRGSTAHGKQMSVAVDRLAAAAASGTDPRDVLLVTQKAIASATTLIMRADDSSGYMGDAIRGLLALHPQVAVDARPTPSKLVKWMVDFQFHNECDFFTIDPVAYAPALGERGIAAYRAELEEIREELGPPVIDPERPWAAEFGRSRFALAHNDRRLAVLDRDVDKIIDTHARHQPNAAFLQDTAIALAEIGEIDLAIEYARKTSDLGSGFQSQAAAGYLSELISEHRPTELLSTRLDTFARWPSFATATDLHEAAGDEWPDLADDVLTKLADRPRELILFLLRTLGNVESAWQQAHSSKLGDEEVWLELVNAYETIDPVAVLGPLQSIVEKRLATAHPHNYRQATRVLTRMRRIAAGTTAANTVSELIDRLRTENRNRPRLQAEFDQAGLK</sequence>
<dbReference type="InterPro" id="IPR049245">
    <property type="entry name" value="DUF6880"/>
</dbReference>
<reference evidence="1 2" key="1">
    <citation type="submission" date="2016-10" db="EMBL/GenBank/DDBJ databases">
        <authorList>
            <person name="de Groot N.N."/>
        </authorList>
    </citation>
    <scope>NUCLEOTIDE SEQUENCE [LARGE SCALE GENOMIC DNA]</scope>
    <source>
        <strain evidence="1 2">DSM 44215</strain>
    </source>
</reference>
<protein>
    <submittedName>
        <fullName evidence="1">Uncharacterized protein</fullName>
    </submittedName>
</protein>
<dbReference type="EMBL" id="FNLM01000034">
    <property type="protein sequence ID" value="SDU63539.1"/>
    <property type="molecule type" value="Genomic_DNA"/>
</dbReference>
<dbReference type="STRING" id="158898.SAMN04488548_1342838"/>
<evidence type="ECO:0000313" key="1">
    <source>
        <dbReference type="EMBL" id="SDU63539.1"/>
    </source>
</evidence>
<organism evidence="1 2">
    <name type="scientific">Gordonia westfalica</name>
    <dbReference type="NCBI Taxonomy" id="158898"/>
    <lineage>
        <taxon>Bacteria</taxon>
        <taxon>Bacillati</taxon>
        <taxon>Actinomycetota</taxon>
        <taxon>Actinomycetes</taxon>
        <taxon>Mycobacteriales</taxon>
        <taxon>Gordoniaceae</taxon>
        <taxon>Gordonia</taxon>
    </lineage>
</organism>
<name>A0A1H2K497_9ACTN</name>
<dbReference type="Pfam" id="PF21810">
    <property type="entry name" value="DUF6880"/>
    <property type="match status" value="1"/>
</dbReference>
<dbReference type="AlphaFoldDB" id="A0A1H2K497"/>
<dbReference type="Proteomes" id="UP000183180">
    <property type="component" value="Unassembled WGS sequence"/>
</dbReference>
<gene>
    <name evidence="1" type="ORF">SAMN04488548_1342838</name>
</gene>
<proteinExistence type="predicted"/>